<feature type="domain" description="Glycosyltransferase subfamily 4-like N-terminal" evidence="1">
    <location>
        <begin position="13"/>
        <end position="181"/>
    </location>
</feature>
<dbReference type="Proteomes" id="UP000469011">
    <property type="component" value="Unassembled WGS sequence"/>
</dbReference>
<name>A0A6N9T7K1_9HYPH</name>
<evidence type="ECO:0000313" key="2">
    <source>
        <dbReference type="EMBL" id="NDW07353.1"/>
    </source>
</evidence>
<dbReference type="EMBL" id="JAAAMG010000027">
    <property type="protein sequence ID" value="NDW07353.1"/>
    <property type="molecule type" value="Genomic_DNA"/>
</dbReference>
<dbReference type="Gene3D" id="3.40.50.2000">
    <property type="entry name" value="Glycogen Phosphorylase B"/>
    <property type="match status" value="2"/>
</dbReference>
<gene>
    <name evidence="2" type="ORF">GTK09_23335</name>
</gene>
<accession>A0A6N9T7K1</accession>
<dbReference type="CDD" id="cd03801">
    <property type="entry name" value="GT4_PimA-like"/>
    <property type="match status" value="1"/>
</dbReference>
<reference evidence="2 3" key="1">
    <citation type="submission" date="2020-01" db="EMBL/GenBank/DDBJ databases">
        <title>Jiella pacifica sp. nov.</title>
        <authorList>
            <person name="Xue Z."/>
            <person name="Zhu S."/>
            <person name="Chen J."/>
            <person name="Yang J."/>
        </authorList>
    </citation>
    <scope>NUCLEOTIDE SEQUENCE [LARGE SCALE GENOMIC DNA]</scope>
    <source>
        <strain evidence="2 3">40Bstr34</strain>
    </source>
</reference>
<dbReference type="AlphaFoldDB" id="A0A6N9T7K1"/>
<dbReference type="PANTHER" id="PTHR45947">
    <property type="entry name" value="SULFOQUINOVOSYL TRANSFERASE SQD2"/>
    <property type="match status" value="1"/>
</dbReference>
<dbReference type="InterPro" id="IPR050194">
    <property type="entry name" value="Glycosyltransferase_grp1"/>
</dbReference>
<proteinExistence type="predicted"/>
<sequence>MIPNRVMMTTDAVGGVWRYSVDLAGSLNEAGIEVVLACLGPAPSEDKRREVEALKATRLVALDLPLDWMADGPEALDGVPSRLVALADETGADLLHLNLPSQAAGMETARPVVVVSHSCVVTWWAAMRGEPLPSEWTWQRDLNEAGFARADAVIAPSRAHAAALGAAYASTRPVRTVPNAITPPAQKRRSPKQPFVFAAARWWDESKNAALLDAVAVEISWPVKAAGACRGDNGQSFAFAHAAALGERPFAETKALMAAAGIFVSPSLYEPFGLAVLEAATAGAALVLADNATYRELWGGAARFADPRDPAAFAREVEALANDTAARSLLGALAEERAQRFTPARQLDVLFAAYRTAAVDRSGLSLGAAQAAE</sequence>
<organism evidence="2 3">
    <name type="scientific">Jiella pacifica</name>
    <dbReference type="NCBI Taxonomy" id="2696469"/>
    <lineage>
        <taxon>Bacteria</taxon>
        <taxon>Pseudomonadati</taxon>
        <taxon>Pseudomonadota</taxon>
        <taxon>Alphaproteobacteria</taxon>
        <taxon>Hyphomicrobiales</taxon>
        <taxon>Aurantimonadaceae</taxon>
        <taxon>Jiella</taxon>
    </lineage>
</organism>
<dbReference type="InterPro" id="IPR028098">
    <property type="entry name" value="Glyco_trans_4-like_N"/>
</dbReference>
<dbReference type="PANTHER" id="PTHR45947:SF3">
    <property type="entry name" value="SULFOQUINOVOSYL TRANSFERASE SQD2"/>
    <property type="match status" value="1"/>
</dbReference>
<dbReference type="SUPFAM" id="SSF53756">
    <property type="entry name" value="UDP-Glycosyltransferase/glycogen phosphorylase"/>
    <property type="match status" value="1"/>
</dbReference>
<dbReference type="Pfam" id="PF13692">
    <property type="entry name" value="Glyco_trans_1_4"/>
    <property type="match status" value="1"/>
</dbReference>
<dbReference type="Pfam" id="PF13439">
    <property type="entry name" value="Glyco_transf_4"/>
    <property type="match status" value="1"/>
</dbReference>
<protein>
    <submittedName>
        <fullName evidence="2">Glycosyltransferase</fullName>
    </submittedName>
</protein>
<keyword evidence="3" id="KW-1185">Reference proteome</keyword>
<dbReference type="GO" id="GO:0016757">
    <property type="term" value="F:glycosyltransferase activity"/>
    <property type="evidence" value="ECO:0007669"/>
    <property type="project" value="InterPro"/>
</dbReference>
<comment type="caution">
    <text evidence="2">The sequence shown here is derived from an EMBL/GenBank/DDBJ whole genome shotgun (WGS) entry which is preliminary data.</text>
</comment>
<evidence type="ECO:0000259" key="1">
    <source>
        <dbReference type="Pfam" id="PF13439"/>
    </source>
</evidence>
<keyword evidence="2" id="KW-0808">Transferase</keyword>
<evidence type="ECO:0000313" key="3">
    <source>
        <dbReference type="Proteomes" id="UP000469011"/>
    </source>
</evidence>